<feature type="compositionally biased region" description="Low complexity" evidence="5">
    <location>
        <begin position="126"/>
        <end position="169"/>
    </location>
</feature>
<feature type="compositionally biased region" description="Polar residues" evidence="5">
    <location>
        <begin position="236"/>
        <end position="247"/>
    </location>
</feature>
<evidence type="ECO:0000256" key="4">
    <source>
        <dbReference type="ARBA" id="ARBA00023136"/>
    </source>
</evidence>
<evidence type="ECO:0000313" key="9">
    <source>
        <dbReference type="Proteomes" id="UP001302745"/>
    </source>
</evidence>
<accession>A0AAN6VND7</accession>
<dbReference type="InterPro" id="IPR051694">
    <property type="entry name" value="Immunoregulatory_rcpt-like"/>
</dbReference>
<feature type="signal peptide" evidence="7">
    <location>
        <begin position="1"/>
        <end position="26"/>
    </location>
</feature>
<dbReference type="Proteomes" id="UP001302745">
    <property type="component" value="Unassembled WGS sequence"/>
</dbReference>
<feature type="transmembrane region" description="Helical" evidence="6">
    <location>
        <begin position="186"/>
        <end position="209"/>
    </location>
</feature>
<keyword evidence="3 6" id="KW-1133">Transmembrane helix</keyword>
<keyword evidence="4 6" id="KW-0472">Membrane</keyword>
<keyword evidence="7" id="KW-0732">Signal</keyword>
<sequence>MAGLRRIRGILPAALLALMLVSASLADDTVDFKLYPEGSQDCLYKAADSSKCKSGTVTATNSCLCRNGGNFITAAAACIGRSSRSNLTKVYGIMKDACDFSETPITVSQGDFMEAADGTTSTTLKASSTGPRTSSSTSAPSRTSATTTATTTDTMTSATTSSTSTGTPAPTTPPEEGESATISTGAIAGIIVGAIGGLALLGGLGYFLFRRRRKLGEESHPMLPQQAHLSAAPSGHDSTAYYSSPPSTAGWPKKDWGASGDPRYSGFNWESPAHLAYPAGALAPSPPLPIQELDGVQHFPPGSTEAPAEMGGTPVVTTPPPPTNTQYQPYNAGQQYPGSGWSQPQR</sequence>
<name>A0AAN6VND7_9PEZI</name>
<feature type="chain" id="PRO_5042843730" description="Extracellular membrane protein CFEM domain-containing protein" evidence="7">
    <location>
        <begin position="27"/>
        <end position="346"/>
    </location>
</feature>
<feature type="region of interest" description="Disordered" evidence="5">
    <location>
        <begin position="228"/>
        <end position="251"/>
    </location>
</feature>
<keyword evidence="2 6" id="KW-0812">Transmembrane</keyword>
<reference evidence="8" key="2">
    <citation type="submission" date="2023-05" db="EMBL/GenBank/DDBJ databases">
        <authorList>
            <consortium name="Lawrence Berkeley National Laboratory"/>
            <person name="Steindorff A."/>
            <person name="Hensen N."/>
            <person name="Bonometti L."/>
            <person name="Westerberg I."/>
            <person name="Brannstrom I.O."/>
            <person name="Guillou S."/>
            <person name="Cros-Aarteil S."/>
            <person name="Calhoun S."/>
            <person name="Haridas S."/>
            <person name="Kuo A."/>
            <person name="Mondo S."/>
            <person name="Pangilinan J."/>
            <person name="Riley R."/>
            <person name="Labutti K."/>
            <person name="Andreopoulos B."/>
            <person name="Lipzen A."/>
            <person name="Chen C."/>
            <person name="Yanf M."/>
            <person name="Daum C."/>
            <person name="Ng V."/>
            <person name="Clum A."/>
            <person name="Ohm R."/>
            <person name="Martin F."/>
            <person name="Silar P."/>
            <person name="Natvig D."/>
            <person name="Lalanne C."/>
            <person name="Gautier V."/>
            <person name="Ament-Velasquez S.L."/>
            <person name="Kruys A."/>
            <person name="Hutchinson M.I."/>
            <person name="Powell A.J."/>
            <person name="Barry K."/>
            <person name="Miller A.N."/>
            <person name="Grigoriev I.V."/>
            <person name="Debuchy R."/>
            <person name="Gladieux P."/>
            <person name="Thoren M.H."/>
            <person name="Johannesson H."/>
        </authorList>
    </citation>
    <scope>NUCLEOTIDE SEQUENCE</scope>
    <source>
        <strain evidence="8">CBS 538.74</strain>
    </source>
</reference>
<proteinExistence type="predicted"/>
<evidence type="ECO:0000256" key="5">
    <source>
        <dbReference type="SAM" id="MobiDB-lite"/>
    </source>
</evidence>
<dbReference type="PANTHER" id="PTHR15549">
    <property type="entry name" value="PAIRED IMMUNOGLOBULIN-LIKE TYPE 2 RECEPTOR"/>
    <property type="match status" value="1"/>
</dbReference>
<keyword evidence="9" id="KW-1185">Reference proteome</keyword>
<evidence type="ECO:0000256" key="7">
    <source>
        <dbReference type="SAM" id="SignalP"/>
    </source>
</evidence>
<evidence type="ECO:0000256" key="1">
    <source>
        <dbReference type="ARBA" id="ARBA00004167"/>
    </source>
</evidence>
<feature type="region of interest" description="Disordered" evidence="5">
    <location>
        <begin position="290"/>
        <end position="346"/>
    </location>
</feature>
<reference evidence="8" key="1">
    <citation type="journal article" date="2023" name="Mol. Phylogenet. Evol.">
        <title>Genome-scale phylogeny and comparative genomics of the fungal order Sordariales.</title>
        <authorList>
            <person name="Hensen N."/>
            <person name="Bonometti L."/>
            <person name="Westerberg I."/>
            <person name="Brannstrom I.O."/>
            <person name="Guillou S."/>
            <person name="Cros-Aarteil S."/>
            <person name="Calhoun S."/>
            <person name="Haridas S."/>
            <person name="Kuo A."/>
            <person name="Mondo S."/>
            <person name="Pangilinan J."/>
            <person name="Riley R."/>
            <person name="LaButti K."/>
            <person name="Andreopoulos B."/>
            <person name="Lipzen A."/>
            <person name="Chen C."/>
            <person name="Yan M."/>
            <person name="Daum C."/>
            <person name="Ng V."/>
            <person name="Clum A."/>
            <person name="Steindorff A."/>
            <person name="Ohm R.A."/>
            <person name="Martin F."/>
            <person name="Silar P."/>
            <person name="Natvig D.O."/>
            <person name="Lalanne C."/>
            <person name="Gautier V."/>
            <person name="Ament-Velasquez S.L."/>
            <person name="Kruys A."/>
            <person name="Hutchinson M.I."/>
            <person name="Powell A.J."/>
            <person name="Barry K."/>
            <person name="Miller A.N."/>
            <person name="Grigoriev I.V."/>
            <person name="Debuchy R."/>
            <person name="Gladieux P."/>
            <person name="Hiltunen Thoren M."/>
            <person name="Johannesson H."/>
        </authorList>
    </citation>
    <scope>NUCLEOTIDE SEQUENCE</scope>
    <source>
        <strain evidence="8">CBS 538.74</strain>
    </source>
</reference>
<dbReference type="NCBIfam" id="TIGR01167">
    <property type="entry name" value="LPXTG_anchor"/>
    <property type="match status" value="1"/>
</dbReference>
<dbReference type="GO" id="GO:0016020">
    <property type="term" value="C:membrane"/>
    <property type="evidence" value="ECO:0007669"/>
    <property type="project" value="UniProtKB-SubCell"/>
</dbReference>
<comment type="subcellular location">
    <subcellularLocation>
        <location evidence="1">Membrane</location>
        <topology evidence="1">Single-pass membrane protein</topology>
    </subcellularLocation>
</comment>
<feature type="region of interest" description="Disordered" evidence="5">
    <location>
        <begin position="120"/>
        <end position="180"/>
    </location>
</feature>
<evidence type="ECO:0000256" key="6">
    <source>
        <dbReference type="SAM" id="Phobius"/>
    </source>
</evidence>
<evidence type="ECO:0000256" key="3">
    <source>
        <dbReference type="ARBA" id="ARBA00022989"/>
    </source>
</evidence>
<comment type="caution">
    <text evidence="8">The sequence shown here is derived from an EMBL/GenBank/DDBJ whole genome shotgun (WGS) entry which is preliminary data.</text>
</comment>
<evidence type="ECO:0000256" key="2">
    <source>
        <dbReference type="ARBA" id="ARBA00022692"/>
    </source>
</evidence>
<organism evidence="8 9">
    <name type="scientific">Chaetomidium leptoderma</name>
    <dbReference type="NCBI Taxonomy" id="669021"/>
    <lineage>
        <taxon>Eukaryota</taxon>
        <taxon>Fungi</taxon>
        <taxon>Dikarya</taxon>
        <taxon>Ascomycota</taxon>
        <taxon>Pezizomycotina</taxon>
        <taxon>Sordariomycetes</taxon>
        <taxon>Sordariomycetidae</taxon>
        <taxon>Sordariales</taxon>
        <taxon>Chaetomiaceae</taxon>
        <taxon>Chaetomidium</taxon>
    </lineage>
</organism>
<evidence type="ECO:0000313" key="8">
    <source>
        <dbReference type="EMBL" id="KAK4153495.1"/>
    </source>
</evidence>
<dbReference type="GO" id="GO:0071944">
    <property type="term" value="C:cell periphery"/>
    <property type="evidence" value="ECO:0007669"/>
    <property type="project" value="UniProtKB-ARBA"/>
</dbReference>
<feature type="compositionally biased region" description="Polar residues" evidence="5">
    <location>
        <begin position="332"/>
        <end position="346"/>
    </location>
</feature>
<dbReference type="AlphaFoldDB" id="A0AAN6VND7"/>
<evidence type="ECO:0008006" key="10">
    <source>
        <dbReference type="Google" id="ProtNLM"/>
    </source>
</evidence>
<dbReference type="EMBL" id="MU856939">
    <property type="protein sequence ID" value="KAK4153495.1"/>
    <property type="molecule type" value="Genomic_DNA"/>
</dbReference>
<protein>
    <recommendedName>
        <fullName evidence="10">Extracellular membrane protein CFEM domain-containing protein</fullName>
    </recommendedName>
</protein>
<dbReference type="PANTHER" id="PTHR15549:SF30">
    <property type="entry name" value="MID2 DOMAIN-CONTAINING PROTEIN"/>
    <property type="match status" value="1"/>
</dbReference>
<gene>
    <name evidence="8" type="ORF">C8A00DRAFT_15295</name>
</gene>